<evidence type="ECO:0000313" key="2">
    <source>
        <dbReference type="EMBL" id="GHB35703.1"/>
    </source>
</evidence>
<keyword evidence="1" id="KW-0472">Membrane</keyword>
<feature type="transmembrane region" description="Helical" evidence="1">
    <location>
        <begin position="67"/>
        <end position="88"/>
    </location>
</feature>
<reference evidence="2" key="1">
    <citation type="journal article" date="2014" name="Int. J. Syst. Evol. Microbiol.">
        <title>Complete genome sequence of Corynebacterium casei LMG S-19264T (=DSM 44701T), isolated from a smear-ripened cheese.</title>
        <authorList>
            <consortium name="US DOE Joint Genome Institute (JGI-PGF)"/>
            <person name="Walter F."/>
            <person name="Albersmeier A."/>
            <person name="Kalinowski J."/>
            <person name="Ruckert C."/>
        </authorList>
    </citation>
    <scope>NUCLEOTIDE SEQUENCE</scope>
    <source>
        <strain evidence="2">KCTC 23224</strain>
    </source>
</reference>
<dbReference type="AlphaFoldDB" id="A0A8J3CXU2"/>
<keyword evidence="3" id="KW-1185">Reference proteome</keyword>
<name>A0A8J3CXU2_9BACT</name>
<sequence length="202" mass="22235">MKNPSQELSEIKSMMERSKRFLSLSGIAGIPVGLTALAGIAAINFTIHQSWNVWLLPETLNLSTTQLIWLGIITALMFGMAAIITWILSHKKVPTQKLTSPASKKFLEALAIPIACGTVTCLLFAKNELYAYIPGLSLVMYGLGMIQAAQHSFQELKRLGLALAVLGLVAFLAPTYSLLLWAMGFGGLHILYGIWMHRKYDR</sequence>
<keyword evidence="1" id="KW-0812">Transmembrane</keyword>
<feature type="transmembrane region" description="Helical" evidence="1">
    <location>
        <begin position="131"/>
        <end position="149"/>
    </location>
</feature>
<dbReference type="Proteomes" id="UP000642809">
    <property type="component" value="Unassembled WGS sequence"/>
</dbReference>
<gene>
    <name evidence="2" type="ORF">GCM10008106_16490</name>
</gene>
<dbReference type="EMBL" id="BMYF01000008">
    <property type="protein sequence ID" value="GHB35703.1"/>
    <property type="molecule type" value="Genomic_DNA"/>
</dbReference>
<feature type="transmembrane region" description="Helical" evidence="1">
    <location>
        <begin position="21"/>
        <end position="47"/>
    </location>
</feature>
<reference evidence="2" key="2">
    <citation type="submission" date="2020-09" db="EMBL/GenBank/DDBJ databases">
        <authorList>
            <person name="Sun Q."/>
            <person name="Kim S."/>
        </authorList>
    </citation>
    <scope>NUCLEOTIDE SEQUENCE</scope>
    <source>
        <strain evidence="2">KCTC 23224</strain>
    </source>
</reference>
<keyword evidence="1" id="KW-1133">Transmembrane helix</keyword>
<organism evidence="2 3">
    <name type="scientific">Mongoliitalea lutea</name>
    <dbReference type="NCBI Taxonomy" id="849756"/>
    <lineage>
        <taxon>Bacteria</taxon>
        <taxon>Pseudomonadati</taxon>
        <taxon>Bacteroidota</taxon>
        <taxon>Cytophagia</taxon>
        <taxon>Cytophagales</taxon>
        <taxon>Cyclobacteriaceae</taxon>
        <taxon>Mongoliitalea</taxon>
    </lineage>
</organism>
<accession>A0A8J3CXU2</accession>
<evidence type="ECO:0000313" key="3">
    <source>
        <dbReference type="Proteomes" id="UP000642809"/>
    </source>
</evidence>
<dbReference type="RefSeq" id="WP_189580592.1">
    <property type="nucleotide sequence ID" value="NZ_BMYF01000008.1"/>
</dbReference>
<comment type="caution">
    <text evidence="2">The sequence shown here is derived from an EMBL/GenBank/DDBJ whole genome shotgun (WGS) entry which is preliminary data.</text>
</comment>
<feature type="transmembrane region" description="Helical" evidence="1">
    <location>
        <begin position="156"/>
        <end position="173"/>
    </location>
</feature>
<evidence type="ECO:0000256" key="1">
    <source>
        <dbReference type="SAM" id="Phobius"/>
    </source>
</evidence>
<proteinExistence type="predicted"/>
<protein>
    <submittedName>
        <fullName evidence="2">Uncharacterized protein</fullName>
    </submittedName>
</protein>